<keyword evidence="2" id="KW-1185">Reference proteome</keyword>
<organism evidence="1 2">
    <name type="scientific">Aspergillus sclerotialis</name>
    <dbReference type="NCBI Taxonomy" id="2070753"/>
    <lineage>
        <taxon>Eukaryota</taxon>
        <taxon>Fungi</taxon>
        <taxon>Dikarya</taxon>
        <taxon>Ascomycota</taxon>
        <taxon>Pezizomycotina</taxon>
        <taxon>Eurotiomycetes</taxon>
        <taxon>Eurotiomycetidae</taxon>
        <taxon>Eurotiales</taxon>
        <taxon>Aspergillaceae</taxon>
        <taxon>Aspergillus</taxon>
        <taxon>Aspergillus subgen. Polypaecilum</taxon>
    </lineage>
</organism>
<comment type="caution">
    <text evidence="1">The sequence shown here is derived from an EMBL/GenBank/DDBJ whole genome shotgun (WGS) entry which is preliminary data.</text>
</comment>
<dbReference type="Proteomes" id="UP000266188">
    <property type="component" value="Unassembled WGS sequence"/>
</dbReference>
<dbReference type="EMBL" id="MVGC01001185">
    <property type="protein sequence ID" value="RJE17309.1"/>
    <property type="molecule type" value="Genomic_DNA"/>
</dbReference>
<gene>
    <name evidence="1" type="ORF">PHISCL_10354</name>
</gene>
<accession>A0A3A2Z2Q4</accession>
<dbReference type="AlphaFoldDB" id="A0A3A2Z2Q4"/>
<name>A0A3A2Z2Q4_9EURO</name>
<dbReference type="OrthoDB" id="2571985at2759"/>
<feature type="non-terminal residue" evidence="1">
    <location>
        <position position="86"/>
    </location>
</feature>
<dbReference type="STRING" id="2070753.A0A3A2Z2Q4"/>
<protein>
    <recommendedName>
        <fullName evidence="3">Transcription factor domain-containing protein</fullName>
    </recommendedName>
</protein>
<evidence type="ECO:0000313" key="1">
    <source>
        <dbReference type="EMBL" id="RJE17309.1"/>
    </source>
</evidence>
<evidence type="ECO:0000313" key="2">
    <source>
        <dbReference type="Proteomes" id="UP000266188"/>
    </source>
</evidence>
<dbReference type="CDD" id="cd12148">
    <property type="entry name" value="fungal_TF_MHR"/>
    <property type="match status" value="1"/>
</dbReference>
<evidence type="ECO:0008006" key="3">
    <source>
        <dbReference type="Google" id="ProtNLM"/>
    </source>
</evidence>
<sequence>MAIRTAMAIGLASGMSSLPVNMRKEGKRTWWAIYSHEIEMCVSSGRLDSVKELHYYKAPMPILKANCDNPQDPEAEDDVVAIIPVM</sequence>
<reference evidence="2" key="1">
    <citation type="submission" date="2017-02" db="EMBL/GenBank/DDBJ databases">
        <authorList>
            <person name="Tafer H."/>
            <person name="Lopandic K."/>
        </authorList>
    </citation>
    <scope>NUCLEOTIDE SEQUENCE [LARGE SCALE GENOMIC DNA]</scope>
    <source>
        <strain evidence="2">CBS 366.77</strain>
    </source>
</reference>
<proteinExistence type="predicted"/>